<organism evidence="1 2">
    <name type="scientific">Leuconostoc mesenteroides subsp. cremoris ATCC 19254</name>
    <dbReference type="NCBI Taxonomy" id="586220"/>
    <lineage>
        <taxon>Bacteria</taxon>
        <taxon>Bacillati</taxon>
        <taxon>Bacillota</taxon>
        <taxon>Bacilli</taxon>
        <taxon>Lactobacillales</taxon>
        <taxon>Lactobacillaceae</taxon>
        <taxon>Leuconostoc</taxon>
    </lineage>
</organism>
<protein>
    <submittedName>
        <fullName evidence="1">Type I phosphodiesterase / nucleotide pyrophosphatase</fullName>
    </submittedName>
</protein>
<evidence type="ECO:0000313" key="2">
    <source>
        <dbReference type="Proteomes" id="UP000004283"/>
    </source>
</evidence>
<dbReference type="Proteomes" id="UP000004283">
    <property type="component" value="Unassembled WGS sequence"/>
</dbReference>
<accession>C2KKN7</accession>
<reference evidence="1 2" key="1">
    <citation type="submission" date="2009-04" db="EMBL/GenBank/DDBJ databases">
        <authorList>
            <person name="Qin X."/>
            <person name="Bachman B."/>
            <person name="Battles P."/>
            <person name="Bell A."/>
            <person name="Bess C."/>
            <person name="Bickham C."/>
            <person name="Chaboub L."/>
            <person name="Chen D."/>
            <person name="Coyle M."/>
            <person name="Deiros D.R."/>
            <person name="Dinh H."/>
            <person name="Forbes L."/>
            <person name="Fowler G."/>
            <person name="Francisco L."/>
            <person name="Fu Q."/>
            <person name="Gubbala S."/>
            <person name="Hale W."/>
            <person name="Han Y."/>
            <person name="Hemphill L."/>
            <person name="Highlander S.K."/>
            <person name="Hirani K."/>
            <person name="Hogues M."/>
            <person name="Jackson L."/>
            <person name="Jakkamsetti A."/>
            <person name="Javaid M."/>
            <person name="Jiang H."/>
            <person name="Korchina V."/>
            <person name="Kovar C."/>
            <person name="Lara F."/>
            <person name="Lee S."/>
            <person name="Mata R."/>
            <person name="Mathew T."/>
            <person name="Moen C."/>
            <person name="Morales K."/>
            <person name="Munidasa M."/>
            <person name="Nazareth L."/>
            <person name="Ngo R."/>
            <person name="Nguyen L."/>
            <person name="Okwuonu G."/>
            <person name="Ongeri F."/>
            <person name="Patil S."/>
            <person name="Petrosino J."/>
            <person name="Pham C."/>
            <person name="Pham P."/>
            <person name="Pu L.-L."/>
            <person name="Puazo M."/>
            <person name="Raj R."/>
            <person name="Reid J."/>
            <person name="Rouhana J."/>
            <person name="Saada N."/>
            <person name="Shang Y."/>
            <person name="Simmons D."/>
            <person name="Thornton R."/>
            <person name="Warren J."/>
            <person name="Weissenberger G."/>
            <person name="Zhang J."/>
            <person name="Zhang L."/>
            <person name="Zhou C."/>
            <person name="Zhu D."/>
            <person name="Muzny D."/>
            <person name="Worley K."/>
            <person name="Gibbs R."/>
        </authorList>
    </citation>
    <scope>NUCLEOTIDE SEQUENCE [LARGE SCALE GENOMIC DNA]</scope>
    <source>
        <strain evidence="1 2">ATCC 19254</strain>
    </source>
</reference>
<dbReference type="GO" id="GO:0016787">
    <property type="term" value="F:hydrolase activity"/>
    <property type="evidence" value="ECO:0007669"/>
    <property type="project" value="UniProtKB-ARBA"/>
</dbReference>
<gene>
    <name evidence="1" type="ORF">HMPREF0555_1203</name>
</gene>
<name>C2KKN7_LEUMC</name>
<dbReference type="PANTHER" id="PTHR10151:SF120">
    <property type="entry name" value="BIS(5'-ADENOSYL)-TRIPHOSPHATASE"/>
    <property type="match status" value="1"/>
</dbReference>
<dbReference type="AlphaFoldDB" id="C2KKN7"/>
<dbReference type="SUPFAM" id="SSF53649">
    <property type="entry name" value="Alkaline phosphatase-like"/>
    <property type="match status" value="1"/>
</dbReference>
<evidence type="ECO:0000313" key="1">
    <source>
        <dbReference type="EMBL" id="EEJ42204.1"/>
    </source>
</evidence>
<dbReference type="Gene3D" id="3.40.720.10">
    <property type="entry name" value="Alkaline Phosphatase, subunit A"/>
    <property type="match status" value="1"/>
</dbReference>
<dbReference type="PANTHER" id="PTHR10151">
    <property type="entry name" value="ECTONUCLEOTIDE PYROPHOSPHATASE/PHOSPHODIESTERASE"/>
    <property type="match status" value="1"/>
</dbReference>
<dbReference type="Pfam" id="PF01663">
    <property type="entry name" value="Phosphodiest"/>
    <property type="match status" value="1"/>
</dbReference>
<feature type="non-terminal residue" evidence="1">
    <location>
        <position position="1"/>
    </location>
</feature>
<dbReference type="InterPro" id="IPR017850">
    <property type="entry name" value="Alkaline_phosphatase_core_sf"/>
</dbReference>
<comment type="caution">
    <text evidence="1">The sequence shown here is derived from an EMBL/GenBank/DDBJ whole genome shotgun (WGS) entry which is preliminary data.</text>
</comment>
<proteinExistence type="predicted"/>
<dbReference type="HOGENOM" id="CLU_624905_0_0_9"/>
<dbReference type="CDD" id="cd16018">
    <property type="entry name" value="Enpp"/>
    <property type="match status" value="1"/>
</dbReference>
<sequence length="438" mass="49352">CNLTRRKKLMTIKNPLVIVSFDAMGAEDIAEHIDLMPNVAALIARGTHVKKVEGIYPTLTYPSHTTIMTGVYPAKHGIVNNTKIQPELGDSPDWFWYARDIETPTLFDLAHNKGLKTAAFLWPVSAKAPITWNIAEIFPNRIWTNQYFVSFHASSPYFLFDMNRKFGKFRKGIAQPQLDQFITKAAADTIKHKKPDMTAIHLIDMDSHRHKYGVRSKQAYEALKRLDGNLGDIIQATKDAGTFEQTNFVVLGDHFQIDVANMIHLNKLFAINDWLTVTDKGLIANDWRVLAKTTDGSTYIYIKDLSLVDEVRAVVQQVPGIEMIYTSADIIKWHIDPEATFIVEAQNGFFFTDEVDRPVVVEPTDEKELGQSDRYKAVHGFRPDKVGYQTTLVMAGPDIAHGTIEEASLVDEAPTMAQLLDVEFENVLDGIPLTKAFK</sequence>
<dbReference type="InterPro" id="IPR002591">
    <property type="entry name" value="Phosphodiest/P_Trfase"/>
</dbReference>
<dbReference type="EMBL" id="ACKV01000067">
    <property type="protein sequence ID" value="EEJ42204.1"/>
    <property type="molecule type" value="Genomic_DNA"/>
</dbReference>